<reference evidence="1 2" key="1">
    <citation type="journal article" date="2013" name="Curr. Biol.">
        <title>The Genome of the Foraminiferan Reticulomyxa filosa.</title>
        <authorList>
            <person name="Glockner G."/>
            <person name="Hulsmann N."/>
            <person name="Schleicher M."/>
            <person name="Noegel A.A."/>
            <person name="Eichinger L."/>
            <person name="Gallinger C."/>
            <person name="Pawlowski J."/>
            <person name="Sierra R."/>
            <person name="Euteneuer U."/>
            <person name="Pillet L."/>
            <person name="Moustafa A."/>
            <person name="Platzer M."/>
            <person name="Groth M."/>
            <person name="Szafranski K."/>
            <person name="Schliwa M."/>
        </authorList>
    </citation>
    <scope>NUCLEOTIDE SEQUENCE [LARGE SCALE GENOMIC DNA]</scope>
</reference>
<protein>
    <submittedName>
        <fullName evidence="1">Uncharacterized protein</fullName>
    </submittedName>
</protein>
<sequence length="211" mass="25116">CNYEILDDKRGYSTTLACMCFFVIEDMSKIDWVVKSSNNVEIKNFLLLSFITDNKNSRKTNKKHRNSQKFQILVKHKAARYLSFLLMKKNWGRFYSKVDLIEMFRLLKFSFFFTKDHLFVDKSIFHLEQCNFDQSDGQHASDAKQFFQQNNSNNLSIILIKLNVIFCNKSNNFSNKNFKINLTNICQKKKNVYLFFFLTNKIKVLTQKKTK</sequence>
<gene>
    <name evidence="1" type="ORF">RFI_29270</name>
</gene>
<accession>X6M2J9</accession>
<comment type="caution">
    <text evidence="1">The sequence shown here is derived from an EMBL/GenBank/DDBJ whole genome shotgun (WGS) entry which is preliminary data.</text>
</comment>
<organism evidence="1 2">
    <name type="scientific">Reticulomyxa filosa</name>
    <dbReference type="NCBI Taxonomy" id="46433"/>
    <lineage>
        <taxon>Eukaryota</taxon>
        <taxon>Sar</taxon>
        <taxon>Rhizaria</taxon>
        <taxon>Retaria</taxon>
        <taxon>Foraminifera</taxon>
        <taxon>Monothalamids</taxon>
        <taxon>Reticulomyxidae</taxon>
        <taxon>Reticulomyxa</taxon>
    </lineage>
</organism>
<dbReference type="EMBL" id="ASPP01025339">
    <property type="protein sequence ID" value="ETO08119.1"/>
    <property type="molecule type" value="Genomic_DNA"/>
</dbReference>
<dbReference type="Proteomes" id="UP000023152">
    <property type="component" value="Unassembled WGS sequence"/>
</dbReference>
<proteinExistence type="predicted"/>
<dbReference type="AlphaFoldDB" id="X6M2J9"/>
<feature type="non-terminal residue" evidence="1">
    <location>
        <position position="1"/>
    </location>
</feature>
<evidence type="ECO:0000313" key="1">
    <source>
        <dbReference type="EMBL" id="ETO08119.1"/>
    </source>
</evidence>
<keyword evidence="2" id="KW-1185">Reference proteome</keyword>
<name>X6M2J9_RETFI</name>
<evidence type="ECO:0000313" key="2">
    <source>
        <dbReference type="Proteomes" id="UP000023152"/>
    </source>
</evidence>